<proteinExistence type="inferred from homology"/>
<dbReference type="InterPro" id="IPR052352">
    <property type="entry name" value="Sugar_Degrad_Dehydratases"/>
</dbReference>
<organism evidence="8 9">
    <name type="scientific">Tectimicrobiota bacterium</name>
    <dbReference type="NCBI Taxonomy" id="2528274"/>
    <lineage>
        <taxon>Bacteria</taxon>
        <taxon>Pseudomonadati</taxon>
        <taxon>Nitrospinota/Tectimicrobiota group</taxon>
        <taxon>Candidatus Tectimicrobiota</taxon>
    </lineage>
</organism>
<dbReference type="GO" id="GO:0046872">
    <property type="term" value="F:metal ion binding"/>
    <property type="evidence" value="ECO:0007669"/>
    <property type="project" value="UniProtKB-KW"/>
</dbReference>
<evidence type="ECO:0000256" key="3">
    <source>
        <dbReference type="ARBA" id="ARBA00023004"/>
    </source>
</evidence>
<dbReference type="FunFam" id="3.50.30.80:FF:000001">
    <property type="entry name" value="Dihydroxy-acid dehydratase"/>
    <property type="match status" value="1"/>
</dbReference>
<sequence>MKGYRKGLTNYGDPAFSAFIRGAYARGFGLTKEDLERPIIGIAQTWSELNPCHRNLREVADAVKRGVSQAGGLALEFPTISLGEVYLSPTAMLYRNLLAMDTEEMIKGQPLDGVVLLGGCDKTLPAQLMGAASAGVPALAVSSGPMIGGRFEGKRLGACSDCRGLWAEHRAGEISEPRMEEFQGELFPSAGHCMVMGTASTMACITEALGMMLPGLAAVPAVNSRRLRLAEESGRRIVRMAEENLTPDKIMTRGAFENAIRVLMAVGGSTNAVVHLPAIAGRLGVELPLALFDELSRTTPLVGNIRPSGKTYLMDDLAEAGGIPVVMKELEPLLRRDAMTVTGKTVGENLAGVGRAAAWQDVILPREKPLKPEGGIVVLWGSLAPEGAVLKVSAASPRLLAHTGKAVVFSSQEDMVKRIDDPDLPATAESVFVLQNAGPVGGPGFPEAGFIPVPKKLLAQGVRDIVRVSDARMSGTAGGTTVLHVSPEAAVGGPLALVRDGDPIRLDVPGRRLDLQVPEEEMSRRRAAWRPREPAYGRGYGRLFLEHVLQAPRGCDFDFLQKTP</sequence>
<gene>
    <name evidence="8" type="ORF">HYZ11_12925</name>
</gene>
<dbReference type="GO" id="GO:0016836">
    <property type="term" value="F:hydro-lyase activity"/>
    <property type="evidence" value="ECO:0007669"/>
    <property type="project" value="UniProtKB-ARBA"/>
</dbReference>
<dbReference type="Proteomes" id="UP000782312">
    <property type="component" value="Unassembled WGS sequence"/>
</dbReference>
<dbReference type="InterPro" id="IPR000581">
    <property type="entry name" value="ILV_EDD_N"/>
</dbReference>
<evidence type="ECO:0000256" key="4">
    <source>
        <dbReference type="ARBA" id="ARBA00023014"/>
    </source>
</evidence>
<dbReference type="PROSITE" id="PS00886">
    <property type="entry name" value="ILVD_EDD_1"/>
    <property type="match status" value="1"/>
</dbReference>
<protein>
    <submittedName>
        <fullName evidence="8">Dihydroxy-acid dehydratase</fullName>
    </submittedName>
</protein>
<dbReference type="InterPro" id="IPR042096">
    <property type="entry name" value="Dihydro-acid_dehy_C"/>
</dbReference>
<feature type="domain" description="Dihydroxy-acid/6-phosphogluconate dehydratase N-terminal" evidence="6">
    <location>
        <begin position="37"/>
        <end position="349"/>
    </location>
</feature>
<dbReference type="EMBL" id="JACPUR010000030">
    <property type="protein sequence ID" value="MBI3128502.1"/>
    <property type="molecule type" value="Genomic_DNA"/>
</dbReference>
<dbReference type="InterPro" id="IPR020558">
    <property type="entry name" value="DiOHA_6PGluconate_deHydtase_CS"/>
</dbReference>
<dbReference type="InterPro" id="IPR056740">
    <property type="entry name" value="ILV_EDD_C"/>
</dbReference>
<keyword evidence="5" id="KW-0456">Lyase</keyword>
<evidence type="ECO:0000259" key="6">
    <source>
        <dbReference type="Pfam" id="PF00920"/>
    </source>
</evidence>
<evidence type="ECO:0000313" key="9">
    <source>
        <dbReference type="Proteomes" id="UP000782312"/>
    </source>
</evidence>
<dbReference type="NCBIfam" id="NF004784">
    <property type="entry name" value="PRK06131.1"/>
    <property type="match status" value="1"/>
</dbReference>
<dbReference type="Gene3D" id="3.50.30.80">
    <property type="entry name" value="IlvD/EDD C-terminal domain-like"/>
    <property type="match status" value="1"/>
</dbReference>
<dbReference type="SUPFAM" id="SSF143975">
    <property type="entry name" value="IlvD/EDD N-terminal domain-like"/>
    <property type="match status" value="1"/>
</dbReference>
<comment type="caution">
    <text evidence="8">The sequence shown here is derived from an EMBL/GenBank/DDBJ whole genome shotgun (WGS) entry which is preliminary data.</text>
</comment>
<accession>A0A932MPD1</accession>
<evidence type="ECO:0000259" key="7">
    <source>
        <dbReference type="Pfam" id="PF24877"/>
    </source>
</evidence>
<dbReference type="SUPFAM" id="SSF52016">
    <property type="entry name" value="LeuD/IlvD-like"/>
    <property type="match status" value="1"/>
</dbReference>
<evidence type="ECO:0000256" key="1">
    <source>
        <dbReference type="ARBA" id="ARBA00006486"/>
    </source>
</evidence>
<comment type="similarity">
    <text evidence="1">Belongs to the IlvD/Edd family.</text>
</comment>
<dbReference type="Pfam" id="PF00920">
    <property type="entry name" value="ILVD_EDD_N"/>
    <property type="match status" value="1"/>
</dbReference>
<dbReference type="PANTHER" id="PTHR43183">
    <property type="entry name" value="HYPOTHETICAL DIHYDROXYACID DEHYDRATASE (EUROFUNG)-RELATED"/>
    <property type="match status" value="1"/>
</dbReference>
<dbReference type="PANTHER" id="PTHR43183:SF1">
    <property type="entry name" value="HYPOTHETICAL DIHYDROXY-ACID DEHYDRATASE (EUROFUNG)-RELATED"/>
    <property type="match status" value="1"/>
</dbReference>
<feature type="domain" description="Dihydroxy-acid/6-phosphogluconate dehydratase C-terminal" evidence="7">
    <location>
        <begin position="361"/>
        <end position="555"/>
    </location>
</feature>
<keyword evidence="2" id="KW-0479">Metal-binding</keyword>
<keyword evidence="4" id="KW-0411">Iron-sulfur</keyword>
<dbReference type="GO" id="GO:0051536">
    <property type="term" value="F:iron-sulfur cluster binding"/>
    <property type="evidence" value="ECO:0007669"/>
    <property type="project" value="UniProtKB-KW"/>
</dbReference>
<evidence type="ECO:0000256" key="5">
    <source>
        <dbReference type="ARBA" id="ARBA00023239"/>
    </source>
</evidence>
<reference evidence="8" key="1">
    <citation type="submission" date="2020-07" db="EMBL/GenBank/DDBJ databases">
        <title>Huge and variable diversity of episymbiotic CPR bacteria and DPANN archaea in groundwater ecosystems.</title>
        <authorList>
            <person name="He C.Y."/>
            <person name="Keren R."/>
            <person name="Whittaker M."/>
            <person name="Farag I.F."/>
            <person name="Doudna J."/>
            <person name="Cate J.H.D."/>
            <person name="Banfield J.F."/>
        </authorList>
    </citation>
    <scope>NUCLEOTIDE SEQUENCE</scope>
    <source>
        <strain evidence="8">NC_groundwater_763_Ag_S-0.2um_68_21</strain>
    </source>
</reference>
<dbReference type="AlphaFoldDB" id="A0A932MPD1"/>
<name>A0A932MPD1_UNCTE</name>
<evidence type="ECO:0000256" key="2">
    <source>
        <dbReference type="ARBA" id="ARBA00022723"/>
    </source>
</evidence>
<keyword evidence="3" id="KW-0408">Iron</keyword>
<dbReference type="InterPro" id="IPR037237">
    <property type="entry name" value="IlvD/EDD_N"/>
</dbReference>
<evidence type="ECO:0000313" key="8">
    <source>
        <dbReference type="EMBL" id="MBI3128502.1"/>
    </source>
</evidence>
<dbReference type="Pfam" id="PF24877">
    <property type="entry name" value="ILV_EDD_C"/>
    <property type="match status" value="1"/>
</dbReference>